<reference evidence="2 3" key="1">
    <citation type="journal article" date="2000" name="Nature">
        <title>The genome sequence of the plant pathogen Xylella fastidiosa.</title>
        <authorList>
            <person name="Simpson A.J."/>
            <person name="Reinach F.C."/>
            <person name="Arruda P."/>
            <person name="Abreu F.A."/>
            <person name="Acencio M."/>
            <person name="Alvarenga R."/>
            <person name="Alves L.M."/>
            <person name="Araya J.E."/>
            <person name="Baia G.S."/>
            <person name="Baptista C.S."/>
            <person name="Barros M.H."/>
            <person name="Bonaccorsi E.D."/>
            <person name="Bordin S."/>
            <person name="Bove J.M."/>
            <person name="Briones M.R."/>
            <person name="Bueno M.R."/>
            <person name="Camargo A.A."/>
            <person name="Camargo L.E."/>
            <person name="Carraro D.M."/>
            <person name="Carrer H."/>
            <person name="Colauto N.B."/>
            <person name="Colombo C."/>
            <person name="Costa F.F."/>
            <person name="Costa M.C."/>
            <person name="Costa-Neto C.M."/>
            <person name="Coutinho L.L."/>
            <person name="Cristofani M."/>
            <person name="Dias-Neto E."/>
            <person name="Docena C."/>
            <person name="El-Dorry H."/>
            <person name="Facincani A.P."/>
            <person name="Ferreira A.J."/>
            <person name="Ferreira V.C."/>
            <person name="Ferro J.A."/>
            <person name="Fraga J.S."/>
            <person name="Franca S.C."/>
            <person name="Franco M.C."/>
            <person name="Frohme M."/>
            <person name="Furlan L.R."/>
            <person name="Garnier M."/>
            <person name="Goldman G.H."/>
            <person name="Goldman M.H."/>
            <person name="Gomes S.L."/>
            <person name="Gruber A."/>
            <person name="Ho P.L."/>
            <person name="Hoheisel J.D."/>
            <person name="Junqueira M.L."/>
            <person name="Kemper E.L."/>
            <person name="Kitajima J.P."/>
            <person name="Krieger J.E."/>
            <person name="Kuramae E.E."/>
            <person name="Laigret F."/>
            <person name="Lambais M.R."/>
            <person name="Leite L.C."/>
            <person name="Lemos E.G."/>
            <person name="Lemos M.V."/>
            <person name="Lopes S.A."/>
            <person name="Lopes C.R."/>
            <person name="Machado J.A."/>
            <person name="Machado M.A."/>
            <person name="Madeira A.M."/>
            <person name="Madeira H.M."/>
            <person name="Marino C.L."/>
            <person name="Marques M.V."/>
            <person name="Martins E.A."/>
            <person name="Martins E.M."/>
            <person name="Matsukuma A.Y."/>
            <person name="Menck C.F."/>
            <person name="Miracca E.C."/>
            <person name="Miyaki C.Y."/>
            <person name="Monteriro-Vitorello C.B."/>
            <person name="Moon D.H."/>
            <person name="Nagai M.A."/>
            <person name="Nascimento A.L."/>
            <person name="Netto L.E."/>
            <person name="Nhani A.Jr."/>
            <person name="Nobrega F.G."/>
            <person name="Nunes L.R."/>
            <person name="Oliveira M.A."/>
            <person name="de Oliveira M.C."/>
            <person name="de Oliveira R.C."/>
            <person name="Palmieri D.A."/>
            <person name="Paris A."/>
            <person name="Peixoto B.R."/>
            <person name="Pereira G.A."/>
            <person name="Pereira H.A.Jr."/>
            <person name="Pesquero J.B."/>
            <person name="Quaggio R.B."/>
            <person name="Roberto P.G."/>
            <person name="Rodrigues V."/>
            <person name="de M Rosa A.J."/>
            <person name="de Rosa V.E.Jr."/>
            <person name="de Sa R.G."/>
            <person name="Santelli R.V."/>
            <person name="Sawasaki H.E."/>
            <person name="da Silva A.C."/>
            <person name="da Silva A.M."/>
            <person name="da Silva F.R."/>
            <person name="da Silva W.A.Jr."/>
            <person name="da Silveira J.F."/>
            <person name="Silvestri M.L."/>
            <person name="Siqueira W.J."/>
            <person name="de Souza A.A."/>
            <person name="de Souza A.P."/>
            <person name="Terenzi M.F."/>
            <person name="Truffi D."/>
            <person name="Tsai S.M."/>
            <person name="Tsuhako M.H."/>
            <person name="Vallada H."/>
            <person name="Van Sluys M.A."/>
            <person name="Verjovski-Almeida S."/>
            <person name="Vettore A.L."/>
            <person name="Zago M.A."/>
            <person name="Zatz M."/>
            <person name="Meidanis J."/>
            <person name="Setubal J.C."/>
        </authorList>
    </citation>
    <scope>NUCLEOTIDE SEQUENCE [LARGE SCALE GENOMIC DNA]</scope>
    <source>
        <strain evidence="2 3">9a5c</strain>
    </source>
</reference>
<organism evidence="2 3">
    <name type="scientific">Xylella fastidiosa (strain 9a5c)</name>
    <dbReference type="NCBI Taxonomy" id="160492"/>
    <lineage>
        <taxon>Bacteria</taxon>
        <taxon>Pseudomonadati</taxon>
        <taxon>Pseudomonadota</taxon>
        <taxon>Gammaproteobacteria</taxon>
        <taxon>Lysobacterales</taxon>
        <taxon>Lysobacteraceae</taxon>
        <taxon>Xylella</taxon>
    </lineage>
</organism>
<accession>Q9PGC2</accession>
<protein>
    <submittedName>
        <fullName evidence="2">Uncharacterized protein</fullName>
    </submittedName>
</protein>
<dbReference type="Proteomes" id="UP000000812">
    <property type="component" value="Chromosome"/>
</dbReference>
<evidence type="ECO:0000256" key="1">
    <source>
        <dbReference type="SAM" id="MobiDB-lite"/>
    </source>
</evidence>
<feature type="compositionally biased region" description="Basic and acidic residues" evidence="1">
    <location>
        <begin position="32"/>
        <end position="41"/>
    </location>
</feature>
<feature type="region of interest" description="Disordered" evidence="1">
    <location>
        <begin position="20"/>
        <end position="41"/>
    </location>
</feature>
<gene>
    <name evidence="2" type="ordered locus">XF_0380</name>
</gene>
<dbReference type="AlphaFoldDB" id="Q9PGC2"/>
<dbReference type="KEGG" id="xfa:XF_0380"/>
<dbReference type="PIR" id="C82814">
    <property type="entry name" value="C82814"/>
</dbReference>
<evidence type="ECO:0000313" key="3">
    <source>
        <dbReference type="Proteomes" id="UP000000812"/>
    </source>
</evidence>
<dbReference type="HOGENOM" id="CLU_3031527_0_0_6"/>
<proteinExistence type="predicted"/>
<sequence>MLLKLKHNVFIDFKQSKLMTQKPSVHPKNKKSQKEIKLSHQKRDMNPRYKIFTYI</sequence>
<name>Q9PGC2_XYLFA</name>
<dbReference type="EMBL" id="AE003849">
    <property type="protein sequence ID" value="AAF83190.1"/>
    <property type="molecule type" value="Genomic_DNA"/>
</dbReference>
<evidence type="ECO:0000313" key="2">
    <source>
        <dbReference type="EMBL" id="AAF83190.1"/>
    </source>
</evidence>